<sequence length="106" mass="12131">MRQLNGKRKQRTSAHIHFIARQFVSRDADREGVGELEPELNAFAFGKRDKSLEHRNCVAILQIVVEMKIVERQIVVAHVVHGLPRELVAKKRGVALNERIESLDLN</sequence>
<dbReference type="EMBL" id="VSSQ01006165">
    <property type="protein sequence ID" value="MPM31754.1"/>
    <property type="molecule type" value="Genomic_DNA"/>
</dbReference>
<proteinExistence type="predicted"/>
<comment type="caution">
    <text evidence="1">The sequence shown here is derived from an EMBL/GenBank/DDBJ whole genome shotgun (WGS) entry which is preliminary data.</text>
</comment>
<dbReference type="AlphaFoldDB" id="A0A644Z0N4"/>
<evidence type="ECO:0000313" key="1">
    <source>
        <dbReference type="EMBL" id="MPM31754.1"/>
    </source>
</evidence>
<gene>
    <name evidence="1" type="ORF">SDC9_78311</name>
</gene>
<reference evidence="1" key="1">
    <citation type="submission" date="2019-08" db="EMBL/GenBank/DDBJ databases">
        <authorList>
            <person name="Kucharzyk K."/>
            <person name="Murdoch R.W."/>
            <person name="Higgins S."/>
            <person name="Loffler F."/>
        </authorList>
    </citation>
    <scope>NUCLEOTIDE SEQUENCE</scope>
</reference>
<name>A0A644Z0N4_9ZZZZ</name>
<accession>A0A644Z0N4</accession>
<protein>
    <submittedName>
        <fullName evidence="1">Uncharacterized protein</fullName>
    </submittedName>
</protein>
<organism evidence="1">
    <name type="scientific">bioreactor metagenome</name>
    <dbReference type="NCBI Taxonomy" id="1076179"/>
    <lineage>
        <taxon>unclassified sequences</taxon>
        <taxon>metagenomes</taxon>
        <taxon>ecological metagenomes</taxon>
    </lineage>
</organism>